<dbReference type="EMBL" id="HE806319">
    <property type="protein sequence ID" value="CCH60594.1"/>
    <property type="molecule type" value="Genomic_DNA"/>
</dbReference>
<dbReference type="PANTHER" id="PTHR24113:SF12">
    <property type="entry name" value="RAN GTPASE-ACTIVATING PROTEIN 1"/>
    <property type="match status" value="1"/>
</dbReference>
<dbReference type="GO" id="GO:0031267">
    <property type="term" value="F:small GTPase binding"/>
    <property type="evidence" value="ECO:0007669"/>
    <property type="project" value="EnsemblFungi"/>
</dbReference>
<dbReference type="PANTHER" id="PTHR24113">
    <property type="entry name" value="RAN GTPASE-ACTIVATING PROTEIN 1"/>
    <property type="match status" value="1"/>
</dbReference>
<keyword evidence="3" id="KW-0677">Repeat</keyword>
<dbReference type="GO" id="GO:0006409">
    <property type="term" value="P:tRNA export from nucleus"/>
    <property type="evidence" value="ECO:0007669"/>
    <property type="project" value="EnsemblFungi"/>
</dbReference>
<dbReference type="STRING" id="1071380.I2H2J2"/>
<dbReference type="KEGG" id="tbl:TBLA_0D00860"/>
<evidence type="ECO:0000313" key="6">
    <source>
        <dbReference type="Proteomes" id="UP000002866"/>
    </source>
</evidence>
<dbReference type="InterPro" id="IPR032675">
    <property type="entry name" value="LRR_dom_sf"/>
</dbReference>
<dbReference type="OMA" id="NGSMEAW"/>
<organism evidence="5 6">
    <name type="scientific">Henningerozyma blattae (strain ATCC 34711 / CBS 6284 / DSM 70876 / NBRC 10599 / NRRL Y-10934 / UCD 77-7)</name>
    <name type="common">Yeast</name>
    <name type="synonym">Tetrapisispora blattae</name>
    <dbReference type="NCBI Taxonomy" id="1071380"/>
    <lineage>
        <taxon>Eukaryota</taxon>
        <taxon>Fungi</taxon>
        <taxon>Dikarya</taxon>
        <taxon>Ascomycota</taxon>
        <taxon>Saccharomycotina</taxon>
        <taxon>Saccharomycetes</taxon>
        <taxon>Saccharomycetales</taxon>
        <taxon>Saccharomycetaceae</taxon>
        <taxon>Henningerozyma</taxon>
    </lineage>
</organism>
<feature type="region of interest" description="Disordered" evidence="4">
    <location>
        <begin position="353"/>
        <end position="382"/>
    </location>
</feature>
<dbReference type="Proteomes" id="UP000002866">
    <property type="component" value="Chromosome 4"/>
</dbReference>
<dbReference type="GO" id="GO:0006606">
    <property type="term" value="P:protein import into nucleus"/>
    <property type="evidence" value="ECO:0007669"/>
    <property type="project" value="EnsemblFungi"/>
</dbReference>
<evidence type="ECO:0000256" key="1">
    <source>
        <dbReference type="ARBA" id="ARBA00022468"/>
    </source>
</evidence>
<dbReference type="GO" id="GO:0034399">
    <property type="term" value="C:nuclear periphery"/>
    <property type="evidence" value="ECO:0007669"/>
    <property type="project" value="EnsemblFungi"/>
</dbReference>
<dbReference type="eggNOG" id="KOG1909">
    <property type="taxonomic scope" value="Eukaryota"/>
</dbReference>
<dbReference type="InterPro" id="IPR001611">
    <property type="entry name" value="Leu-rich_rpt"/>
</dbReference>
<evidence type="ECO:0000256" key="2">
    <source>
        <dbReference type="ARBA" id="ARBA00022614"/>
    </source>
</evidence>
<keyword evidence="2" id="KW-0433">Leucine-rich repeat</keyword>
<dbReference type="GO" id="GO:0006404">
    <property type="term" value="P:RNA import into nucleus"/>
    <property type="evidence" value="ECO:0007669"/>
    <property type="project" value="EnsemblFungi"/>
</dbReference>
<proteinExistence type="predicted"/>
<dbReference type="GO" id="GO:0048471">
    <property type="term" value="C:perinuclear region of cytoplasm"/>
    <property type="evidence" value="ECO:0007669"/>
    <property type="project" value="TreeGrafter"/>
</dbReference>
<dbReference type="InParanoid" id="I2H2J2"/>
<evidence type="ECO:0000313" key="5">
    <source>
        <dbReference type="EMBL" id="CCH60594.1"/>
    </source>
</evidence>
<evidence type="ECO:0008006" key="7">
    <source>
        <dbReference type="Google" id="ProtNLM"/>
    </source>
</evidence>
<dbReference type="HOGENOM" id="CLU_028747_3_0_1"/>
<dbReference type="Pfam" id="PF13516">
    <property type="entry name" value="LRR_6"/>
    <property type="match status" value="2"/>
</dbReference>
<dbReference type="GO" id="GO:0000054">
    <property type="term" value="P:ribosomal subunit export from nucleus"/>
    <property type="evidence" value="ECO:0007669"/>
    <property type="project" value="EnsemblFungi"/>
</dbReference>
<sequence length="408" mass="45760">MATLHLSPTYKDAEVFSIQGKALKLTSEDDIKPILEDLSKLEIVKKIDFSGNTIGIEASKELAKFINSNDSILLNIEEINFADLYTSRLVDEVVESLTALLPVLLKCKKLTILNLSDNAFGLRTIDQLENYITHAIHLKHLLLSNNGMGPFAGERIGKALFHLAQNKESAKTPYLETFICGRNRLENGSALYLALGLKAHKDGLKVVKLYQNGIRPKGVSTLLNYGLQYNKSLEILDLQDNTFTSSASLILAKVLPIWKSTLIELNLNDCLLKTAGSDAVFKVVKENTFPNLKTLKFEYNEMSQETLENYLIPSIEGTSLPVLEHLEINGNRFEEDSEPLDVLQAKFEDLELDDLEEVDSDEDEDNEDEEEEEDEEEKMDEVDVTLLEKNLSKLNVDDLAADLANTHI</sequence>
<dbReference type="GO" id="GO:0006611">
    <property type="term" value="P:protein export from nucleus"/>
    <property type="evidence" value="ECO:0007669"/>
    <property type="project" value="EnsemblFungi"/>
</dbReference>
<name>I2H2J2_HENB6</name>
<evidence type="ECO:0000256" key="4">
    <source>
        <dbReference type="SAM" id="MobiDB-lite"/>
    </source>
</evidence>
<reference evidence="5 6" key="1">
    <citation type="journal article" date="2011" name="Proc. Natl. Acad. Sci. U.S.A.">
        <title>Evolutionary erosion of yeast sex chromosomes by mating-type switching accidents.</title>
        <authorList>
            <person name="Gordon J.L."/>
            <person name="Armisen D."/>
            <person name="Proux-Wera E."/>
            <person name="Oheigeartaigh S.S."/>
            <person name="Byrne K.P."/>
            <person name="Wolfe K.H."/>
        </authorList>
    </citation>
    <scope>NUCLEOTIDE SEQUENCE [LARGE SCALE GENOMIC DNA]</scope>
    <source>
        <strain evidence="6">ATCC 34711 / CBS 6284 / DSM 70876 / NBRC 10599 / NRRL Y-10934 / UCD 77-7</strain>
    </source>
</reference>
<dbReference type="Gene3D" id="3.80.10.10">
    <property type="entry name" value="Ribonuclease Inhibitor"/>
    <property type="match status" value="1"/>
</dbReference>
<keyword evidence="1" id="KW-0343">GTPase activation</keyword>
<dbReference type="AlphaFoldDB" id="I2H2J2"/>
<evidence type="ECO:0000256" key="3">
    <source>
        <dbReference type="ARBA" id="ARBA00022737"/>
    </source>
</evidence>
<gene>
    <name evidence="5" type="primary">TBLA0D00860</name>
    <name evidence="5" type="ORF">TBLA_0D00860</name>
</gene>
<dbReference type="GO" id="GO:0005829">
    <property type="term" value="C:cytosol"/>
    <property type="evidence" value="ECO:0007669"/>
    <property type="project" value="EnsemblFungi"/>
</dbReference>
<dbReference type="OrthoDB" id="184583at2759"/>
<dbReference type="GO" id="GO:0000781">
    <property type="term" value="C:chromosome, telomeric region"/>
    <property type="evidence" value="ECO:0007669"/>
    <property type="project" value="GOC"/>
</dbReference>
<dbReference type="RefSeq" id="XP_004180113.1">
    <property type="nucleotide sequence ID" value="XM_004180065.1"/>
</dbReference>
<protein>
    <recommendedName>
        <fullName evidence="7">Ran GTPase-activating protein 1</fullName>
    </recommendedName>
</protein>
<dbReference type="FunFam" id="3.80.10.10:FF:000572">
    <property type="entry name" value="Ran GTPase-activating protein 1"/>
    <property type="match status" value="1"/>
</dbReference>
<dbReference type="GeneID" id="14495577"/>
<dbReference type="InterPro" id="IPR027038">
    <property type="entry name" value="RanGap"/>
</dbReference>
<keyword evidence="6" id="KW-1185">Reference proteome</keyword>
<dbReference type="GO" id="GO:0031509">
    <property type="term" value="P:subtelomeric heterochromatin formation"/>
    <property type="evidence" value="ECO:0007669"/>
    <property type="project" value="EnsemblFungi"/>
</dbReference>
<accession>I2H2J2</accession>
<dbReference type="SMART" id="SM00368">
    <property type="entry name" value="LRR_RI"/>
    <property type="match status" value="5"/>
</dbReference>
<dbReference type="FunCoup" id="I2H2J2">
    <property type="interactions" value="176"/>
</dbReference>
<dbReference type="GO" id="GO:0005096">
    <property type="term" value="F:GTPase activator activity"/>
    <property type="evidence" value="ECO:0007669"/>
    <property type="project" value="UniProtKB-KW"/>
</dbReference>
<dbReference type="SUPFAM" id="SSF52047">
    <property type="entry name" value="RNI-like"/>
    <property type="match status" value="1"/>
</dbReference>